<accession>A0AB34R9Z7</accession>
<evidence type="ECO:0000313" key="2">
    <source>
        <dbReference type="Proteomes" id="UP000031937"/>
    </source>
</evidence>
<organism evidence="1 2">
    <name type="scientific">Sanguibacteroides justesenii</name>
    <dbReference type="NCBI Taxonomy" id="1547597"/>
    <lineage>
        <taxon>Bacteria</taxon>
        <taxon>Pseudomonadati</taxon>
        <taxon>Bacteroidota</taxon>
        <taxon>Bacteroidia</taxon>
        <taxon>Bacteroidales</taxon>
        <taxon>Porphyromonadaceae</taxon>
        <taxon>Sanguibacteroides</taxon>
    </lineage>
</organism>
<name>A0AB34R9Z7_9PORP</name>
<dbReference type="EMBL" id="JPIT01000008">
    <property type="protein sequence ID" value="KIO46925.1"/>
    <property type="molecule type" value="Genomic_DNA"/>
</dbReference>
<proteinExistence type="predicted"/>
<evidence type="ECO:0000313" key="1">
    <source>
        <dbReference type="EMBL" id="KIO46925.1"/>
    </source>
</evidence>
<reference evidence="1 2" key="1">
    <citation type="submission" date="2014-07" db="EMBL/GenBank/DDBJ databases">
        <title>Porphyromonadaceae bacterium OUH 334697 = ATCC BAA-2682 = DSM 28341 draft genome.</title>
        <authorList>
            <person name="Sydenham T.V."/>
            <person name="Hasman H."/>
            <person name="Justesen U.S."/>
        </authorList>
    </citation>
    <scope>NUCLEOTIDE SEQUENCE [LARGE SCALE GENOMIC DNA]</scope>
    <source>
        <strain evidence="1 2">OUH 334697</strain>
    </source>
</reference>
<dbReference type="InterPro" id="IPR003329">
    <property type="entry name" value="Cytidylyl_trans"/>
</dbReference>
<sequence>MYKDRRILAIIPARGGSKGLPGKNIKPLNGKPLIYYSIDVARQLLKEEDICVSTDDLSIIEKVEAYGLKVPFQRPDKLATDCATTNDVLLHAIDFYEARNIRYDVILLLQPTSPLRTVRHVEEALKLYRDDIDMVVSVMDSHAPSVLCREAENGYMDFVLNKEGSRRQNLTNYYEYNGAIYVINVSRLKQKMLSGLSRKIKYVMPRWASVDIDDAWDWFMAEQVLKSNFKI</sequence>
<dbReference type="Pfam" id="PF02348">
    <property type="entry name" value="CTP_transf_3"/>
    <property type="match status" value="1"/>
</dbReference>
<dbReference type="RefSeq" id="WP_041502341.1">
    <property type="nucleotide sequence ID" value="NZ_JPIT01000008.1"/>
</dbReference>
<dbReference type="Gene3D" id="3.90.550.10">
    <property type="entry name" value="Spore Coat Polysaccharide Biosynthesis Protein SpsA, Chain A"/>
    <property type="match status" value="1"/>
</dbReference>
<dbReference type="CDD" id="cd02513">
    <property type="entry name" value="CMP-NeuAc_Synthase"/>
    <property type="match status" value="1"/>
</dbReference>
<dbReference type="AlphaFoldDB" id="A0AB34R9Z7"/>
<protein>
    <submittedName>
        <fullName evidence="1">CMP-N-acetylneuraminic acid synthetase</fullName>
    </submittedName>
</protein>
<dbReference type="PANTHER" id="PTHR21485">
    <property type="entry name" value="HAD SUPERFAMILY MEMBERS CMAS AND KDSC"/>
    <property type="match status" value="1"/>
</dbReference>
<dbReference type="InterPro" id="IPR029044">
    <property type="entry name" value="Nucleotide-diphossugar_trans"/>
</dbReference>
<dbReference type="InterPro" id="IPR050793">
    <property type="entry name" value="CMP-NeuNAc_synthase"/>
</dbReference>
<dbReference type="GO" id="GO:0008781">
    <property type="term" value="F:N-acylneuraminate cytidylyltransferase activity"/>
    <property type="evidence" value="ECO:0007669"/>
    <property type="project" value="TreeGrafter"/>
</dbReference>
<dbReference type="SUPFAM" id="SSF53448">
    <property type="entry name" value="Nucleotide-diphospho-sugar transferases"/>
    <property type="match status" value="1"/>
</dbReference>
<dbReference type="Proteomes" id="UP000031937">
    <property type="component" value="Unassembled WGS sequence"/>
</dbReference>
<gene>
    <name evidence="1" type="ORF">IE90_02590</name>
</gene>
<comment type="caution">
    <text evidence="1">The sequence shown here is derived from an EMBL/GenBank/DDBJ whole genome shotgun (WGS) entry which is preliminary data.</text>
</comment>
<dbReference type="PANTHER" id="PTHR21485:SF6">
    <property type="entry name" value="N-ACYLNEURAMINATE CYTIDYLYLTRANSFERASE-RELATED"/>
    <property type="match status" value="1"/>
</dbReference>